<sequence length="307" mass="33411">MTPRTPDPIQLPTSGLTLDPEIQQRAGGLDPDTVDAYAAEIADWIASAPIIVYSDSRTRWVADGFHRIAAAELAGLYAVPAIMHEGTRRDALLHAVGANRAHGLRRTNADKRRAVETLLRDEEWSRWSDRRIAEQVGVSDKTVAAVRRELRNCGISAVGGESEKRVGADGKARTVPPRQPAPEQPDRTTAPQLWQPKPAPPQQTAPVVEQVPGDDLDGVRATNERLKTQTWPAEPPPAPKQPTSKEAMQAAHEVSGAFGLVRRALDKLDAIEDALLAEDAQTLIAELRKTLDRLTARFEPKEGAADA</sequence>
<dbReference type="RefSeq" id="WP_164454675.1">
    <property type="nucleotide sequence ID" value="NZ_JAAIJQ010000075.1"/>
</dbReference>
<keyword evidence="3" id="KW-1185">Reference proteome</keyword>
<evidence type="ECO:0000256" key="1">
    <source>
        <dbReference type="SAM" id="MobiDB-lite"/>
    </source>
</evidence>
<evidence type="ECO:0000313" key="2">
    <source>
        <dbReference type="EMBL" id="NEV64141.1"/>
    </source>
</evidence>
<organism evidence="2 3">
    <name type="scientific">Thiorhodococcus minor</name>
    <dbReference type="NCBI Taxonomy" id="57489"/>
    <lineage>
        <taxon>Bacteria</taxon>
        <taxon>Pseudomonadati</taxon>
        <taxon>Pseudomonadota</taxon>
        <taxon>Gammaproteobacteria</taxon>
        <taxon>Chromatiales</taxon>
        <taxon>Chromatiaceae</taxon>
        <taxon>Thiorhodococcus</taxon>
    </lineage>
</organism>
<feature type="region of interest" description="Disordered" evidence="1">
    <location>
        <begin position="161"/>
        <end position="218"/>
    </location>
</feature>
<reference evidence="2 3" key="1">
    <citation type="submission" date="2020-02" db="EMBL/GenBank/DDBJ databases">
        <title>Genome sequences of Thiorhodococcus mannitoliphagus and Thiorhodococcus minor, purple sulfur photosynthetic bacteria in the gammaproteobacterial family, Chromatiaceae.</title>
        <authorList>
            <person name="Aviles F.A."/>
            <person name="Meyer T.E."/>
            <person name="Kyndt J.A."/>
        </authorList>
    </citation>
    <scope>NUCLEOTIDE SEQUENCE [LARGE SCALE GENOMIC DNA]</scope>
    <source>
        <strain evidence="2 3">DSM 11518</strain>
    </source>
</reference>
<feature type="compositionally biased region" description="Basic and acidic residues" evidence="1">
    <location>
        <begin position="161"/>
        <end position="172"/>
    </location>
</feature>
<protein>
    <submittedName>
        <fullName evidence="2">ParB N-terminal domain-containing protein</fullName>
    </submittedName>
</protein>
<dbReference type="EMBL" id="JAAIJQ010000075">
    <property type="protein sequence ID" value="NEV64141.1"/>
    <property type="molecule type" value="Genomic_DNA"/>
</dbReference>
<name>A0A6M0K4E5_9GAMM</name>
<gene>
    <name evidence="2" type="ORF">G3446_20010</name>
</gene>
<comment type="caution">
    <text evidence="2">The sequence shown here is derived from an EMBL/GenBank/DDBJ whole genome shotgun (WGS) entry which is preliminary data.</text>
</comment>
<dbReference type="SUPFAM" id="SSF110849">
    <property type="entry name" value="ParB/Sulfiredoxin"/>
    <property type="match status" value="1"/>
</dbReference>
<proteinExistence type="predicted"/>
<accession>A0A6M0K4E5</accession>
<dbReference type="AlphaFoldDB" id="A0A6M0K4E5"/>
<evidence type="ECO:0000313" key="3">
    <source>
        <dbReference type="Proteomes" id="UP000483379"/>
    </source>
</evidence>
<dbReference type="Proteomes" id="UP000483379">
    <property type="component" value="Unassembled WGS sequence"/>
</dbReference>
<dbReference type="Gene3D" id="3.90.1530.10">
    <property type="entry name" value="Conserved hypothetical protein from pyrococcus furiosus pfu- 392566-001, ParB domain"/>
    <property type="match status" value="1"/>
</dbReference>
<dbReference type="InterPro" id="IPR036086">
    <property type="entry name" value="ParB/Sulfiredoxin_sf"/>
</dbReference>